<reference evidence="8" key="1">
    <citation type="journal article" date="2020" name="mSystems">
        <title>Genome- and Community-Level Interaction Insights into Carbon Utilization and Element Cycling Functions of Hydrothermarchaeota in Hydrothermal Sediment.</title>
        <authorList>
            <person name="Zhou Z."/>
            <person name="Liu Y."/>
            <person name="Xu W."/>
            <person name="Pan J."/>
            <person name="Luo Z.H."/>
            <person name="Li M."/>
        </authorList>
    </citation>
    <scope>NUCLEOTIDE SEQUENCE [LARGE SCALE GENOMIC DNA]</scope>
    <source>
        <strain evidence="8">SpSt-477</strain>
    </source>
</reference>
<dbReference type="GO" id="GO:0009055">
    <property type="term" value="F:electron transfer activity"/>
    <property type="evidence" value="ECO:0007669"/>
    <property type="project" value="InterPro"/>
</dbReference>
<feature type="binding site" description="axial binding residue" evidence="6">
    <location>
        <position position="63"/>
    </location>
    <ligand>
        <name>heme c</name>
        <dbReference type="ChEBI" id="CHEBI:61717"/>
        <label>1</label>
    </ligand>
    <ligandPart>
        <name>Fe</name>
        <dbReference type="ChEBI" id="CHEBI:18248"/>
    </ligandPart>
</feature>
<keyword evidence="3 6" id="KW-0479">Metal-binding</keyword>
<evidence type="ECO:0000259" key="7">
    <source>
        <dbReference type="Pfam" id="PF02085"/>
    </source>
</evidence>
<dbReference type="GO" id="GO:0020037">
    <property type="term" value="F:heme binding"/>
    <property type="evidence" value="ECO:0007669"/>
    <property type="project" value="InterPro"/>
</dbReference>
<feature type="binding site" description="axial binding residue" evidence="6">
    <location>
        <position position="51"/>
    </location>
    <ligand>
        <name>heme c</name>
        <dbReference type="ChEBI" id="CHEBI:61717"/>
        <label>1</label>
    </ligand>
    <ligandPart>
        <name>Fe</name>
        <dbReference type="ChEBI" id="CHEBI:18248"/>
    </ligandPart>
</feature>
<feature type="domain" description="Class III cytochrome C" evidence="7">
    <location>
        <begin position="27"/>
        <end position="124"/>
    </location>
</feature>
<dbReference type="Pfam" id="PF02085">
    <property type="entry name" value="Cytochrom_CIII"/>
    <property type="match status" value="1"/>
</dbReference>
<dbReference type="InterPro" id="IPR036280">
    <property type="entry name" value="Multihaem_cyt_sf"/>
</dbReference>
<proteinExistence type="predicted"/>
<comment type="cofactor">
    <cofactor evidence="6">
        <name>heme c</name>
        <dbReference type="ChEBI" id="CHEBI:61717"/>
    </cofactor>
    <text evidence="6">Binds 4 heme c groups covalently per monomer.</text>
</comment>
<feature type="binding site" description="axial binding residue" evidence="6">
    <location>
        <position position="60"/>
    </location>
    <ligand>
        <name>heme c</name>
        <dbReference type="ChEBI" id="CHEBI:61717"/>
        <label>1</label>
    </ligand>
    <ligandPart>
        <name>Fe</name>
        <dbReference type="ChEBI" id="CHEBI:18248"/>
    </ligandPart>
</feature>
<sequence length="126" mass="14081">MHRRIGYGLVAVVGFLFWVVVGFSQENMTHVDNKVFPKPQRPAAVFPHERHNEAAKIDDCGECHHVYKDGKKVEGETSEDRRCSDCHGLKDNGRQPGLAKAFHLNCKGCHEKSGKGPIMCGQCHVK</sequence>
<feature type="binding site" description="covalent" evidence="6">
    <location>
        <position position="64"/>
    </location>
    <ligand>
        <name>heme c</name>
        <dbReference type="ChEBI" id="CHEBI:61717"/>
        <label>1</label>
    </ligand>
</feature>
<dbReference type="AlphaFoldDB" id="A0A7C4MNE7"/>
<feature type="binding site" description="axial binding residue" evidence="6">
    <location>
        <position position="48"/>
    </location>
    <ligand>
        <name>heme c</name>
        <dbReference type="ChEBI" id="CHEBI:61717"/>
        <label>1</label>
    </ligand>
    <ligandPart>
        <name>Fe</name>
        <dbReference type="ChEBI" id="CHEBI:18248"/>
    </ligandPart>
</feature>
<keyword evidence="5 6" id="KW-0408">Iron</keyword>
<keyword evidence="4" id="KW-0249">Electron transport</keyword>
<comment type="caution">
    <text evidence="8">The sequence shown here is derived from an EMBL/GenBank/DDBJ whole genome shotgun (WGS) entry which is preliminary data.</text>
</comment>
<feature type="binding site" description="axial binding residue" evidence="6">
    <location>
        <position position="110"/>
    </location>
    <ligand>
        <name>heme c</name>
        <dbReference type="ChEBI" id="CHEBI:61717"/>
        <label>1</label>
    </ligand>
    <ligandPart>
        <name>Fe</name>
        <dbReference type="ChEBI" id="CHEBI:18248"/>
    </ligandPart>
</feature>
<dbReference type="PRINTS" id="PR00609">
    <property type="entry name" value="CYTOCHROMEC3"/>
</dbReference>
<evidence type="ECO:0000256" key="1">
    <source>
        <dbReference type="ARBA" id="ARBA00022448"/>
    </source>
</evidence>
<feature type="binding site" description="axial binding residue" evidence="6">
    <location>
        <position position="106"/>
    </location>
    <ligand>
        <name>heme c</name>
        <dbReference type="ChEBI" id="CHEBI:61717"/>
        <label>1</label>
    </ligand>
    <ligandPart>
        <name>Fe</name>
        <dbReference type="ChEBI" id="CHEBI:18248"/>
    </ligandPart>
</feature>
<evidence type="ECO:0000256" key="2">
    <source>
        <dbReference type="ARBA" id="ARBA00022617"/>
    </source>
</evidence>
<keyword evidence="2 6" id="KW-0349">Heme</keyword>
<dbReference type="EMBL" id="DSUH01000190">
    <property type="protein sequence ID" value="HGU32781.1"/>
    <property type="molecule type" value="Genomic_DNA"/>
</dbReference>
<dbReference type="SUPFAM" id="SSF48695">
    <property type="entry name" value="Multiheme cytochromes"/>
    <property type="match status" value="1"/>
</dbReference>
<evidence type="ECO:0000256" key="3">
    <source>
        <dbReference type="ARBA" id="ARBA00022723"/>
    </source>
</evidence>
<accession>A0A7C4MNE7</accession>
<feature type="binding site" description="axial binding residue" evidence="6">
    <location>
        <position position="123"/>
    </location>
    <ligand>
        <name>heme c</name>
        <dbReference type="ChEBI" id="CHEBI:61717"/>
        <label>1</label>
    </ligand>
    <ligandPart>
        <name>Fe</name>
        <dbReference type="ChEBI" id="CHEBI:18248"/>
    </ligandPart>
</feature>
<dbReference type="GO" id="GO:0046872">
    <property type="term" value="F:metal ion binding"/>
    <property type="evidence" value="ECO:0007669"/>
    <property type="project" value="UniProtKB-KW"/>
</dbReference>
<evidence type="ECO:0000313" key="8">
    <source>
        <dbReference type="EMBL" id="HGU32781.1"/>
    </source>
</evidence>
<feature type="binding site" description="axial binding residue" evidence="6">
    <location>
        <position position="65"/>
    </location>
    <ligand>
        <name>heme c</name>
        <dbReference type="ChEBI" id="CHEBI:61717"/>
        <label>1</label>
    </ligand>
    <ligandPart>
        <name>Fe</name>
        <dbReference type="ChEBI" id="CHEBI:18248"/>
    </ligandPart>
</feature>
<dbReference type="NCBIfam" id="NF045722">
    <property type="entry name" value="c3_cytochr_TmcA"/>
    <property type="match status" value="1"/>
</dbReference>
<keyword evidence="1" id="KW-0813">Transport</keyword>
<dbReference type="CDD" id="cd08168">
    <property type="entry name" value="Cytochrom_C3"/>
    <property type="match status" value="1"/>
</dbReference>
<protein>
    <submittedName>
        <fullName evidence="8">Acidic cytochrome c3</fullName>
    </submittedName>
</protein>
<dbReference type="InterPro" id="IPR054899">
    <property type="entry name" value="c3_cytochr_TmcA"/>
</dbReference>
<dbReference type="InterPro" id="IPR002322">
    <property type="entry name" value="Cyt_c_III"/>
</dbReference>
<gene>
    <name evidence="8" type="ORF">ENS29_07995</name>
</gene>
<dbReference type="Gene3D" id="3.90.10.10">
    <property type="entry name" value="Cytochrome C3"/>
    <property type="match status" value="1"/>
</dbReference>
<evidence type="ECO:0000256" key="4">
    <source>
        <dbReference type="ARBA" id="ARBA00022982"/>
    </source>
</evidence>
<feature type="binding site" description="axial binding residue" evidence="6">
    <location>
        <position position="109"/>
    </location>
    <ligand>
        <name>heme c</name>
        <dbReference type="ChEBI" id="CHEBI:61717"/>
        <label>1</label>
    </ligand>
    <ligandPart>
        <name>Fe</name>
        <dbReference type="ChEBI" id="CHEBI:18248"/>
    </ligandPart>
</feature>
<name>A0A7C4MNE7_9BACT</name>
<feature type="binding site" description="axial binding residue" evidence="6">
    <location>
        <position position="120"/>
    </location>
    <ligand>
        <name>heme c</name>
        <dbReference type="ChEBI" id="CHEBI:61717"/>
        <label>1</label>
    </ligand>
    <ligandPart>
        <name>Fe</name>
        <dbReference type="ChEBI" id="CHEBI:18248"/>
    </ligandPart>
</feature>
<evidence type="ECO:0000256" key="5">
    <source>
        <dbReference type="ARBA" id="ARBA00023004"/>
    </source>
</evidence>
<feature type="binding site" description="axial binding residue" evidence="6">
    <location>
        <position position="124"/>
    </location>
    <ligand>
        <name>heme c</name>
        <dbReference type="ChEBI" id="CHEBI:61717"/>
        <label>1</label>
    </ligand>
    <ligandPart>
        <name>Fe</name>
        <dbReference type="ChEBI" id="CHEBI:18248"/>
    </ligandPart>
</feature>
<dbReference type="InterPro" id="IPR020942">
    <property type="entry name" value="Cyt_c_III_dom"/>
</dbReference>
<evidence type="ECO:0000256" key="6">
    <source>
        <dbReference type="PIRSR" id="PIRSR602322-1"/>
    </source>
</evidence>
<organism evidence="8">
    <name type="scientific">Desulfatirhabdium butyrativorans</name>
    <dbReference type="NCBI Taxonomy" id="340467"/>
    <lineage>
        <taxon>Bacteria</taxon>
        <taxon>Pseudomonadati</taxon>
        <taxon>Thermodesulfobacteriota</taxon>
        <taxon>Desulfobacteria</taxon>
        <taxon>Desulfobacterales</taxon>
        <taxon>Desulfatirhabdiaceae</taxon>
        <taxon>Desulfatirhabdium</taxon>
    </lineage>
</organism>